<dbReference type="RefSeq" id="WP_031577279.1">
    <property type="nucleotide sequence ID" value="NZ_FNDZ01000008.1"/>
</dbReference>
<keyword evidence="2" id="KW-0808">Transferase</keyword>
<organism evidence="5 6">
    <name type="scientific">Proteiniclasticum ruminis</name>
    <dbReference type="NCBI Taxonomy" id="398199"/>
    <lineage>
        <taxon>Bacteria</taxon>
        <taxon>Bacillati</taxon>
        <taxon>Bacillota</taxon>
        <taxon>Clostridia</taxon>
        <taxon>Eubacteriales</taxon>
        <taxon>Clostridiaceae</taxon>
        <taxon>Proteiniclasticum</taxon>
    </lineage>
</organism>
<evidence type="ECO:0000256" key="4">
    <source>
        <dbReference type="ARBA" id="ARBA00048574"/>
    </source>
</evidence>
<dbReference type="AlphaFoldDB" id="A0A1G8R9L5"/>
<dbReference type="Pfam" id="PF03802">
    <property type="entry name" value="CitX"/>
    <property type="match status" value="1"/>
</dbReference>
<sequence length="189" mass="22212">MEKPRTKEMPALKRMTKEGYEELVRYQEKKCTIIENLHKVHMYPVLTVRANYPGVEKNNDITRLINAEISKTIGEIFKEKILIHEVYETPEGPTMFYVVKGDARTLKENSIFIEQQHDLGRFVDIDVYDTDEDYAVGRIELSYEPRKCFLCDRAAKVCAKEKSHPVEELVDYMEEMVSQYLEDHDLTLK</sequence>
<evidence type="ECO:0000256" key="1">
    <source>
        <dbReference type="ARBA" id="ARBA00012524"/>
    </source>
</evidence>
<dbReference type="GO" id="GO:0051191">
    <property type="term" value="P:prosthetic group biosynthetic process"/>
    <property type="evidence" value="ECO:0007669"/>
    <property type="project" value="InterPro"/>
</dbReference>
<keyword evidence="3" id="KW-0548">Nucleotidyltransferase</keyword>
<evidence type="ECO:0000313" key="6">
    <source>
        <dbReference type="Proteomes" id="UP000183255"/>
    </source>
</evidence>
<gene>
    <name evidence="5" type="ORF">SAMN05421804_10831</name>
</gene>
<name>A0A1G8R9L5_9CLOT</name>
<proteinExistence type="predicted"/>
<dbReference type="EC" id="2.7.7.61" evidence="1"/>
<evidence type="ECO:0000256" key="3">
    <source>
        <dbReference type="ARBA" id="ARBA00022695"/>
    </source>
</evidence>
<protein>
    <recommendedName>
        <fullName evidence="1">citrate lyase holo-[acyl-carrier protein] synthase</fullName>
        <ecNumber evidence="1">2.7.7.61</ecNumber>
    </recommendedName>
</protein>
<accession>A0A1G8R9L5</accession>
<dbReference type="EMBL" id="FNDZ01000008">
    <property type="protein sequence ID" value="SDJ13656.1"/>
    <property type="molecule type" value="Genomic_DNA"/>
</dbReference>
<reference evidence="5 6" key="1">
    <citation type="submission" date="2016-10" db="EMBL/GenBank/DDBJ databases">
        <authorList>
            <person name="de Groot N.N."/>
        </authorList>
    </citation>
    <scope>NUCLEOTIDE SEQUENCE [LARGE SCALE GENOMIC DNA]</scope>
    <source>
        <strain evidence="5 6">CGMCC 1.5058</strain>
    </source>
</reference>
<comment type="catalytic activity">
    <reaction evidence="4">
        <text>apo-[citrate lyase ACP] + 2'-(5''-triphospho-alpha-D-ribosyl)-3'-dephospho-CoA = holo-[citrate lyase ACP] + diphosphate</text>
        <dbReference type="Rhea" id="RHEA:16333"/>
        <dbReference type="Rhea" id="RHEA-COMP:10157"/>
        <dbReference type="Rhea" id="RHEA-COMP:10158"/>
        <dbReference type="ChEBI" id="CHEBI:29999"/>
        <dbReference type="ChEBI" id="CHEBI:33019"/>
        <dbReference type="ChEBI" id="CHEBI:61378"/>
        <dbReference type="ChEBI" id="CHEBI:82683"/>
        <dbReference type="EC" id="2.7.7.61"/>
    </reaction>
</comment>
<dbReference type="InterPro" id="IPR005551">
    <property type="entry name" value="CitX"/>
</dbReference>
<evidence type="ECO:0000313" key="5">
    <source>
        <dbReference type="EMBL" id="SDJ13656.1"/>
    </source>
</evidence>
<dbReference type="NCBIfam" id="TIGR03124">
    <property type="entry name" value="citrate_citX"/>
    <property type="match status" value="1"/>
</dbReference>
<dbReference type="Proteomes" id="UP000183255">
    <property type="component" value="Unassembled WGS sequence"/>
</dbReference>
<evidence type="ECO:0000256" key="2">
    <source>
        <dbReference type="ARBA" id="ARBA00022679"/>
    </source>
</evidence>
<dbReference type="GO" id="GO:0050519">
    <property type="term" value="F:holo-citrate lyase synthase activity"/>
    <property type="evidence" value="ECO:0007669"/>
    <property type="project" value="UniProtKB-EC"/>
</dbReference>